<name>A0A928V8Z2_9GAMM</name>
<evidence type="ECO:0000256" key="5">
    <source>
        <dbReference type="ARBA" id="ARBA00022692"/>
    </source>
</evidence>
<feature type="compositionally biased region" description="Basic and acidic residues" evidence="11">
    <location>
        <begin position="481"/>
        <end position="490"/>
    </location>
</feature>
<protein>
    <recommendedName>
        <fullName evidence="3">Translocation and assembly module subunit TamA</fullName>
    </recommendedName>
    <alternativeName>
        <fullName evidence="9">Autotransporter assembly factor TamA</fullName>
    </alternativeName>
</protein>
<dbReference type="Pfam" id="PF17243">
    <property type="entry name" value="POTRA_TamA_1"/>
    <property type="match status" value="1"/>
</dbReference>
<feature type="region of interest" description="Disordered" evidence="11">
    <location>
        <begin position="481"/>
        <end position="510"/>
    </location>
</feature>
<dbReference type="InterPro" id="IPR035243">
    <property type="entry name" value="TamA_POTRA_Dom_1"/>
</dbReference>
<dbReference type="EMBL" id="PRDL01000001">
    <property type="protein sequence ID" value="MBE8718922.1"/>
    <property type="molecule type" value="Genomic_DNA"/>
</dbReference>
<dbReference type="Proteomes" id="UP000652567">
    <property type="component" value="Unassembled WGS sequence"/>
</dbReference>
<evidence type="ECO:0000256" key="8">
    <source>
        <dbReference type="ARBA" id="ARBA00023237"/>
    </source>
</evidence>
<comment type="caution">
    <text evidence="13">The sequence shown here is derived from an EMBL/GenBank/DDBJ whole genome shotgun (WGS) entry which is preliminary data.</text>
</comment>
<evidence type="ECO:0000256" key="1">
    <source>
        <dbReference type="ARBA" id="ARBA00004442"/>
    </source>
</evidence>
<keyword evidence="14" id="KW-1185">Reference proteome</keyword>
<dbReference type="InterPro" id="IPR034746">
    <property type="entry name" value="POTRA"/>
</dbReference>
<accession>A0A928V8Z2</accession>
<dbReference type="GO" id="GO:0009279">
    <property type="term" value="C:cell outer membrane"/>
    <property type="evidence" value="ECO:0007669"/>
    <property type="project" value="UniProtKB-SubCell"/>
</dbReference>
<comment type="subunit">
    <text evidence="10">Interacts with TamB to form the translocation and assembly module (TAM).</text>
</comment>
<organism evidence="13 14">
    <name type="scientific">Cellvibrio polysaccharolyticus</name>
    <dbReference type="NCBI Taxonomy" id="2082724"/>
    <lineage>
        <taxon>Bacteria</taxon>
        <taxon>Pseudomonadati</taxon>
        <taxon>Pseudomonadota</taxon>
        <taxon>Gammaproteobacteria</taxon>
        <taxon>Cellvibrionales</taxon>
        <taxon>Cellvibrionaceae</taxon>
        <taxon>Cellvibrio</taxon>
    </lineage>
</organism>
<evidence type="ECO:0000256" key="3">
    <source>
        <dbReference type="ARBA" id="ARBA00015419"/>
    </source>
</evidence>
<evidence type="ECO:0000313" key="13">
    <source>
        <dbReference type="EMBL" id="MBE8718922.1"/>
    </source>
</evidence>
<keyword evidence="6" id="KW-0732">Signal</keyword>
<comment type="similarity">
    <text evidence="2">Belongs to the TamA family.</text>
</comment>
<reference evidence="13" key="1">
    <citation type="submission" date="2018-07" db="EMBL/GenBank/DDBJ databases">
        <title>Genome assembly of strain Ka43.</title>
        <authorList>
            <person name="Kukolya J."/>
            <person name="Nagy I."/>
            <person name="Horvath B."/>
            <person name="Toth A."/>
        </authorList>
    </citation>
    <scope>NUCLEOTIDE SEQUENCE</scope>
    <source>
        <strain evidence="13">KB43</strain>
    </source>
</reference>
<dbReference type="Pfam" id="PF01103">
    <property type="entry name" value="Omp85"/>
    <property type="match status" value="1"/>
</dbReference>
<evidence type="ECO:0000259" key="12">
    <source>
        <dbReference type="PROSITE" id="PS51779"/>
    </source>
</evidence>
<evidence type="ECO:0000256" key="9">
    <source>
        <dbReference type="ARBA" id="ARBA00033063"/>
    </source>
</evidence>
<dbReference type="Gene3D" id="2.40.160.50">
    <property type="entry name" value="membrane protein fhac: a member of the omp85/tpsb transporter family"/>
    <property type="match status" value="1"/>
</dbReference>
<dbReference type="PANTHER" id="PTHR12815">
    <property type="entry name" value="SORTING AND ASSEMBLY MACHINERY SAMM50 PROTEIN FAMILY MEMBER"/>
    <property type="match status" value="1"/>
</dbReference>
<keyword evidence="4" id="KW-1134">Transmembrane beta strand</keyword>
<dbReference type="InterPro" id="IPR010827">
    <property type="entry name" value="BamA/TamA_POTRA"/>
</dbReference>
<dbReference type="InterPro" id="IPR000184">
    <property type="entry name" value="Bac_surfAg_D15"/>
</dbReference>
<dbReference type="GO" id="GO:0009306">
    <property type="term" value="P:protein secretion"/>
    <property type="evidence" value="ECO:0007669"/>
    <property type="project" value="TreeGrafter"/>
</dbReference>
<evidence type="ECO:0000256" key="6">
    <source>
        <dbReference type="ARBA" id="ARBA00022729"/>
    </source>
</evidence>
<dbReference type="InterPro" id="IPR039910">
    <property type="entry name" value="D15-like"/>
</dbReference>
<feature type="domain" description="POTRA" evidence="12">
    <location>
        <begin position="183"/>
        <end position="258"/>
    </location>
</feature>
<dbReference type="PANTHER" id="PTHR12815:SF47">
    <property type="entry name" value="TRANSLOCATION AND ASSEMBLY MODULE SUBUNIT TAMA"/>
    <property type="match status" value="1"/>
</dbReference>
<dbReference type="Pfam" id="PF07244">
    <property type="entry name" value="POTRA"/>
    <property type="match status" value="1"/>
</dbReference>
<dbReference type="GO" id="GO:0097347">
    <property type="term" value="C:TAM protein secretion complex"/>
    <property type="evidence" value="ECO:0007669"/>
    <property type="project" value="TreeGrafter"/>
</dbReference>
<evidence type="ECO:0000256" key="10">
    <source>
        <dbReference type="ARBA" id="ARBA00093548"/>
    </source>
</evidence>
<evidence type="ECO:0000313" key="14">
    <source>
        <dbReference type="Proteomes" id="UP000652567"/>
    </source>
</evidence>
<keyword evidence="5" id="KW-0812">Transmembrane</keyword>
<gene>
    <name evidence="13" type="ORF">C4F51_17240</name>
</gene>
<keyword evidence="7" id="KW-0472">Membrane</keyword>
<evidence type="ECO:0000256" key="2">
    <source>
        <dbReference type="ARBA" id="ARBA00010248"/>
    </source>
</evidence>
<dbReference type="AlphaFoldDB" id="A0A928V8Z2"/>
<dbReference type="Gene3D" id="3.10.20.310">
    <property type="entry name" value="membrane protein fhac"/>
    <property type="match status" value="3"/>
</dbReference>
<evidence type="ECO:0000256" key="4">
    <source>
        <dbReference type="ARBA" id="ARBA00022452"/>
    </source>
</evidence>
<evidence type="ECO:0000256" key="7">
    <source>
        <dbReference type="ARBA" id="ARBA00023136"/>
    </source>
</evidence>
<sequence>MLGVSLFGALAVQAAPTPRITIEGGNKTLQDNVRHFLPFADESCQVQPWRLRSLMRDAQTQIHKAGEALGYYQLQFDTEISRDDECWGVTLRLTPGEPVRVRELRIVITGEASEDRAFQAIHNDPGMKVGDRLNHGRYETLKSRFGNLAIARGYFDGKFDLARISINRATNAARVELVYDSGSRYRFGNVEIQQDILDDDFVRRYVNLQEGEPYDTEQLLELKNLYSSSNYFAAVMTSPDLNALGDKTVPVKVQLEARKRYSYSAGAGVATDTGPRLLLGYEDRYFNRRGHNITANLHLATVQSSFEAAYTIPMHRPAYEYVRLRAGYHREDTSSILSDLYRVGASYTVFHDNEWLQTWGLDYAMEESQVGSQPMNRTHLLIPSLQFSRTRTDGRAYPLRGWRLATGVLGSPESLGSDVSFLQWFGRGKYIRSALGGRIILRADLGVTEVNNFPDLPASLRFFAGGDASVRGYSYKSIGERDEVIPKPGEEPPAAPPGEEGEPGKPPEKKYEVIGGRNLLVTSIEYDYLIRPQWAIAAFYDQGDASNDFKFNFRRSVGLGVRWISPIGPVRFDIACALDDVRCGSSGLDGWGFHFSIGPDL</sequence>
<dbReference type="PROSITE" id="PS51779">
    <property type="entry name" value="POTRA"/>
    <property type="match status" value="1"/>
</dbReference>
<proteinExistence type="inferred from homology"/>
<keyword evidence="8" id="KW-0998">Cell outer membrane</keyword>
<evidence type="ECO:0000256" key="11">
    <source>
        <dbReference type="SAM" id="MobiDB-lite"/>
    </source>
</evidence>
<comment type="subcellular location">
    <subcellularLocation>
        <location evidence="1">Cell outer membrane</location>
    </subcellularLocation>
</comment>